<reference evidence="5 6" key="1">
    <citation type="submission" date="2018-03" db="EMBL/GenBank/DDBJ databases">
        <authorList>
            <person name="Keele B.F."/>
        </authorList>
    </citation>
    <scope>NUCLEOTIDE SEQUENCE [LARGE SCALE GENOMIC DNA]</scope>
    <source>
        <strain evidence="5 6">CECT 8599</strain>
    </source>
</reference>
<evidence type="ECO:0000313" key="6">
    <source>
        <dbReference type="Proteomes" id="UP000244880"/>
    </source>
</evidence>
<dbReference type="InterPro" id="IPR038404">
    <property type="entry name" value="TRAP_DctP_sf"/>
</dbReference>
<dbReference type="GO" id="GO:0042597">
    <property type="term" value="C:periplasmic space"/>
    <property type="evidence" value="ECO:0007669"/>
    <property type="project" value="UniProtKB-SubCell"/>
</dbReference>
<name>A0A2R8BG66_9RHOB</name>
<evidence type="ECO:0000256" key="1">
    <source>
        <dbReference type="ARBA" id="ARBA00004418"/>
    </source>
</evidence>
<keyword evidence="2 4" id="KW-0732">Signal</keyword>
<evidence type="ECO:0000313" key="5">
    <source>
        <dbReference type="EMBL" id="SPH22006.1"/>
    </source>
</evidence>
<gene>
    <name evidence="5" type="ORF">ASD8599_02752</name>
</gene>
<dbReference type="NCBIfam" id="NF037995">
    <property type="entry name" value="TRAP_S1"/>
    <property type="match status" value="1"/>
</dbReference>
<sequence length="340" mass="37051">MKLFKTAATLAVAAALTATTALTATAQTTSLRIQTHFSPETLSGKMAKKFVDDVQTMSNGEIQIEMFYSSSVVKSVETFDAAATGILDCDMTGGAYQTGKNPAFQFAGDLMGGYQNPYQQMAWLLHGDGRAALNGLYNGYDMEFIGWWIPGPESLASTKPIRSVGDFKDWKFRSPPGLATKVFANLGASPIVMDFNEIFTALETGIIDGADAANLTNNVGLGLYDIAEHTNFPGFHSMPADHLACRKDVWDAMPAHHKKIMEVGMDSLALHNATKNEVQNAQTAKDLRAKGVNLYEWTPEDLQVYRDAVQKGWTEFATTPEAKALLESHIAFLKDMGAMK</sequence>
<comment type="subcellular location">
    <subcellularLocation>
        <location evidence="1">Periplasm</location>
    </subcellularLocation>
</comment>
<dbReference type="EMBL" id="OMOR01000001">
    <property type="protein sequence ID" value="SPH22006.1"/>
    <property type="molecule type" value="Genomic_DNA"/>
</dbReference>
<dbReference type="GO" id="GO:0055085">
    <property type="term" value="P:transmembrane transport"/>
    <property type="evidence" value="ECO:0007669"/>
    <property type="project" value="InterPro"/>
</dbReference>
<feature type="signal peptide" evidence="4">
    <location>
        <begin position="1"/>
        <end position="26"/>
    </location>
</feature>
<dbReference type="AlphaFoldDB" id="A0A2R8BG66"/>
<dbReference type="Pfam" id="PF03480">
    <property type="entry name" value="DctP"/>
    <property type="match status" value="1"/>
</dbReference>
<evidence type="ECO:0000256" key="2">
    <source>
        <dbReference type="ARBA" id="ARBA00022729"/>
    </source>
</evidence>
<keyword evidence="6" id="KW-1185">Reference proteome</keyword>
<keyword evidence="3" id="KW-0574">Periplasm</keyword>
<dbReference type="OrthoDB" id="9769667at2"/>
<evidence type="ECO:0000256" key="4">
    <source>
        <dbReference type="SAM" id="SignalP"/>
    </source>
</evidence>
<dbReference type="CDD" id="cd13604">
    <property type="entry name" value="PBP2_TRAP_ketoacid_lactate_like"/>
    <property type="match status" value="1"/>
</dbReference>
<evidence type="ECO:0000256" key="3">
    <source>
        <dbReference type="ARBA" id="ARBA00022764"/>
    </source>
</evidence>
<feature type="chain" id="PRO_5015358525" evidence="4">
    <location>
        <begin position="27"/>
        <end position="340"/>
    </location>
</feature>
<organism evidence="5 6">
    <name type="scientific">Ascidiaceihabitans donghaensis</name>
    <dbReference type="NCBI Taxonomy" id="1510460"/>
    <lineage>
        <taxon>Bacteria</taxon>
        <taxon>Pseudomonadati</taxon>
        <taxon>Pseudomonadota</taxon>
        <taxon>Alphaproteobacteria</taxon>
        <taxon>Rhodobacterales</taxon>
        <taxon>Paracoccaceae</taxon>
        <taxon>Ascidiaceihabitans</taxon>
    </lineage>
</organism>
<dbReference type="Gene3D" id="3.40.190.170">
    <property type="entry name" value="Bacterial extracellular solute-binding protein, family 7"/>
    <property type="match status" value="1"/>
</dbReference>
<dbReference type="PANTHER" id="PTHR33376:SF5">
    <property type="entry name" value="EXTRACYTOPLASMIC SOLUTE RECEPTOR PROTEIN"/>
    <property type="match status" value="1"/>
</dbReference>
<dbReference type="InterPro" id="IPR018389">
    <property type="entry name" value="DctP_fam"/>
</dbReference>
<protein>
    <submittedName>
        <fullName evidence="5">Lactate-binding periplasmic protein</fullName>
    </submittedName>
</protein>
<accession>A0A2R8BG66</accession>
<proteinExistence type="predicted"/>
<dbReference type="Proteomes" id="UP000244880">
    <property type="component" value="Unassembled WGS sequence"/>
</dbReference>
<dbReference type="PANTHER" id="PTHR33376">
    <property type="match status" value="1"/>
</dbReference>
<dbReference type="RefSeq" id="WP_108830183.1">
    <property type="nucleotide sequence ID" value="NZ_OMOR01000001.1"/>
</dbReference>